<proteinExistence type="predicted"/>
<feature type="compositionally biased region" description="Polar residues" evidence="1">
    <location>
        <begin position="400"/>
        <end position="409"/>
    </location>
</feature>
<feature type="signal peptide" evidence="2">
    <location>
        <begin position="1"/>
        <end position="15"/>
    </location>
</feature>
<keyword evidence="2" id="KW-0732">Signal</keyword>
<dbReference type="EMBL" id="LIAE01010405">
    <property type="protein sequence ID" value="PAV61555.1"/>
    <property type="molecule type" value="Genomic_DNA"/>
</dbReference>
<sequence>MKLWILAFFVGLSWAAPMAIESSADTPGIDPNPVEELPQQPNNSLKKTSDEKPAAAEMAPGDDDERDQFQIDVEAACGVNTGAIQPEQIEPLIVAFETLWKDVSNTTGLTPEEYALYINSILNDNNTKEERLAEVKEFIQTTVFDPETQEGGDTEAVALYNAAGILVDLTDFLRAGAADNEENPFAIIADLLVEMLIHLPEISPVNRENTRENVCAYMAEFIRQLKNNIHIELPPKETKVKGSGDKGKIAVKGSGSSNKEVPEITVGGEQRPGPSEEVPEITVGDEKGSESTKVEPKTITNNKADIVEEPFYEDDDMEEPGVPQNGTAMAQPPAKSPEVIHTGAVSDDGVMGFIEEMIADVFGDKAPEHQTPTNATKGDETLEHQTPTNGTKGDEALENYTHTNGTKQPEVSPALEGNVTETTTQEPESLLGLNILEEIIDEMTSTAEKE</sequence>
<protein>
    <recommendedName>
        <fullName evidence="5">SXP/RAL-2 family protein Ani s 5-like cation-binding domain-containing protein</fullName>
    </recommendedName>
</protein>
<keyword evidence="4" id="KW-1185">Reference proteome</keyword>
<dbReference type="AlphaFoldDB" id="A0A2A2JIP9"/>
<dbReference type="EMBL" id="LIAE01010405">
    <property type="protein sequence ID" value="PAV61556.1"/>
    <property type="molecule type" value="Genomic_DNA"/>
</dbReference>
<name>A0A2A2JIP9_9BILA</name>
<organism evidence="3 4">
    <name type="scientific">Diploscapter pachys</name>
    <dbReference type="NCBI Taxonomy" id="2018661"/>
    <lineage>
        <taxon>Eukaryota</taxon>
        <taxon>Metazoa</taxon>
        <taxon>Ecdysozoa</taxon>
        <taxon>Nematoda</taxon>
        <taxon>Chromadorea</taxon>
        <taxon>Rhabditida</taxon>
        <taxon>Rhabditina</taxon>
        <taxon>Rhabditomorpha</taxon>
        <taxon>Rhabditoidea</taxon>
        <taxon>Rhabditidae</taxon>
        <taxon>Diploscapter</taxon>
    </lineage>
</organism>
<evidence type="ECO:0000313" key="4">
    <source>
        <dbReference type="Proteomes" id="UP000218231"/>
    </source>
</evidence>
<comment type="caution">
    <text evidence="3">The sequence shown here is derived from an EMBL/GenBank/DDBJ whole genome shotgun (WGS) entry which is preliminary data.</text>
</comment>
<reference evidence="3 4" key="1">
    <citation type="journal article" date="2017" name="Curr. Biol.">
        <title>Genome architecture and evolution of a unichromosomal asexual nematode.</title>
        <authorList>
            <person name="Fradin H."/>
            <person name="Zegar C."/>
            <person name="Gutwein M."/>
            <person name="Lucas J."/>
            <person name="Kovtun M."/>
            <person name="Corcoran D."/>
            <person name="Baugh L.R."/>
            <person name="Kiontke K."/>
            <person name="Gunsalus K."/>
            <person name="Fitch D.H."/>
            <person name="Piano F."/>
        </authorList>
    </citation>
    <scope>NUCLEOTIDE SEQUENCE [LARGE SCALE GENOMIC DNA]</scope>
    <source>
        <strain evidence="3">PF1309</strain>
    </source>
</reference>
<feature type="region of interest" description="Disordered" evidence="1">
    <location>
        <begin position="363"/>
        <end position="427"/>
    </location>
</feature>
<evidence type="ECO:0008006" key="5">
    <source>
        <dbReference type="Google" id="ProtNLM"/>
    </source>
</evidence>
<gene>
    <name evidence="3" type="ORF">WR25_26905</name>
</gene>
<feature type="region of interest" description="Disordered" evidence="1">
    <location>
        <begin position="25"/>
        <end position="64"/>
    </location>
</feature>
<feature type="region of interest" description="Disordered" evidence="1">
    <location>
        <begin position="236"/>
        <end position="295"/>
    </location>
</feature>
<evidence type="ECO:0000313" key="3">
    <source>
        <dbReference type="EMBL" id="PAV61555.1"/>
    </source>
</evidence>
<accession>A0A2A2JIP9</accession>
<feature type="compositionally biased region" description="Basic and acidic residues" evidence="1">
    <location>
        <begin position="236"/>
        <end position="248"/>
    </location>
</feature>
<evidence type="ECO:0000256" key="1">
    <source>
        <dbReference type="SAM" id="MobiDB-lite"/>
    </source>
</evidence>
<evidence type="ECO:0000256" key="2">
    <source>
        <dbReference type="SAM" id="SignalP"/>
    </source>
</evidence>
<dbReference type="Proteomes" id="UP000218231">
    <property type="component" value="Unassembled WGS sequence"/>
</dbReference>
<feature type="compositionally biased region" description="Basic and acidic residues" evidence="1">
    <location>
        <begin position="284"/>
        <end position="295"/>
    </location>
</feature>
<feature type="chain" id="PRO_5013507703" description="SXP/RAL-2 family protein Ani s 5-like cation-binding domain-containing protein" evidence="2">
    <location>
        <begin position="16"/>
        <end position="450"/>
    </location>
</feature>